<dbReference type="Gene3D" id="3.60.120.10">
    <property type="entry name" value="Anthranilate synthase"/>
    <property type="match status" value="1"/>
</dbReference>
<organism evidence="2 3">
    <name type="scientific">Thermoflexibacter ruber</name>
    <dbReference type="NCBI Taxonomy" id="1003"/>
    <lineage>
        <taxon>Bacteria</taxon>
        <taxon>Pseudomonadati</taxon>
        <taxon>Bacteroidota</taxon>
        <taxon>Cytophagia</taxon>
        <taxon>Cytophagales</taxon>
        <taxon>Thermoflexibacteraceae</taxon>
        <taxon>Thermoflexibacter</taxon>
    </lineage>
</organism>
<dbReference type="InterPro" id="IPR019999">
    <property type="entry name" value="Anth_synth_I-like"/>
</dbReference>
<dbReference type="PANTHER" id="PTHR11236">
    <property type="entry name" value="AMINOBENZOATE/ANTHRANILATE SYNTHASE"/>
    <property type="match status" value="1"/>
</dbReference>
<gene>
    <name evidence="2" type="ORF">SAMN04488541_1004173</name>
</gene>
<sequence length="329" mass="37606">MDRLSAIEQMNRYGSDGIPFLFVIDFEMKNCIVQALSQVNPEHILYMVNDKNNIPEYLKKVQKPAHILFRKNPIPFETYLPKFEKVMKHIKGGDTYLLNLTCPTPIEINLTLKEIFLQSQAKYKLWVKDSFVVFSPEIFVQISDNQVFSFPMKGTIDADLPTAEALILADEKEKAEHATIVDLIRNDLSMVAEKVHVEKFRYVEKVKTHQKTLLQVSSKIVGTLSNDYGKNIGSLIFTLLPAGSICGAPKKKTVEIILEVEDYERGYYTGIFGIFDGKNLDSGVMIRFIEQREKSFIFKSGGGITYKSQAQAEYQEMIDKVYVPIIRNH</sequence>
<accession>A0A1I2CBT8</accession>
<keyword evidence="3" id="KW-1185">Reference proteome</keyword>
<dbReference type="NCBIfam" id="NF005486">
    <property type="entry name" value="PRK07093.1"/>
    <property type="match status" value="1"/>
</dbReference>
<dbReference type="Proteomes" id="UP000199513">
    <property type="component" value="Unassembled WGS sequence"/>
</dbReference>
<dbReference type="PANTHER" id="PTHR11236:SF50">
    <property type="entry name" value="AMINODEOXYCHORISMATE SYNTHASE COMPONENT 1"/>
    <property type="match status" value="1"/>
</dbReference>
<dbReference type="EMBL" id="FONY01000004">
    <property type="protein sequence ID" value="SFE65263.1"/>
    <property type="molecule type" value="Genomic_DNA"/>
</dbReference>
<dbReference type="InterPro" id="IPR005801">
    <property type="entry name" value="ADC_synthase"/>
</dbReference>
<dbReference type="AlphaFoldDB" id="A0A1I2CBT8"/>
<proteinExistence type="predicted"/>
<dbReference type="InterPro" id="IPR015890">
    <property type="entry name" value="Chorismate_C"/>
</dbReference>
<dbReference type="SUPFAM" id="SSF56322">
    <property type="entry name" value="ADC synthase"/>
    <property type="match status" value="1"/>
</dbReference>
<protein>
    <submittedName>
        <fullName evidence="2">Para-aminobenzoate synthetase component 1</fullName>
    </submittedName>
</protein>
<dbReference type="GO" id="GO:0046820">
    <property type="term" value="F:4-amino-4-deoxychorismate synthase activity"/>
    <property type="evidence" value="ECO:0007669"/>
    <property type="project" value="TreeGrafter"/>
</dbReference>
<dbReference type="Pfam" id="PF00425">
    <property type="entry name" value="Chorismate_bind"/>
    <property type="match status" value="1"/>
</dbReference>
<name>A0A1I2CBT8_9BACT</name>
<evidence type="ECO:0000313" key="3">
    <source>
        <dbReference type="Proteomes" id="UP000199513"/>
    </source>
</evidence>
<reference evidence="2 3" key="1">
    <citation type="submission" date="2016-10" db="EMBL/GenBank/DDBJ databases">
        <authorList>
            <person name="de Groot N.N."/>
        </authorList>
    </citation>
    <scope>NUCLEOTIDE SEQUENCE [LARGE SCALE GENOMIC DNA]</scope>
    <source>
        <strain>GEY</strain>
        <strain evidence="3">DSM 9560</strain>
    </source>
</reference>
<feature type="domain" description="Chorismate-utilising enzyme C-terminal" evidence="1">
    <location>
        <begin position="77"/>
        <end position="320"/>
    </location>
</feature>
<evidence type="ECO:0000259" key="1">
    <source>
        <dbReference type="Pfam" id="PF00425"/>
    </source>
</evidence>
<dbReference type="STRING" id="1003.SAMN04488541_1004173"/>
<dbReference type="PRINTS" id="PR00095">
    <property type="entry name" value="ANTSNTHASEI"/>
</dbReference>
<evidence type="ECO:0000313" key="2">
    <source>
        <dbReference type="EMBL" id="SFE65263.1"/>
    </source>
</evidence>
<dbReference type="RefSeq" id="WP_221407624.1">
    <property type="nucleotide sequence ID" value="NZ_FONY01000004.1"/>
</dbReference>
<dbReference type="GO" id="GO:0000162">
    <property type="term" value="P:L-tryptophan biosynthetic process"/>
    <property type="evidence" value="ECO:0007669"/>
    <property type="project" value="TreeGrafter"/>
</dbReference>